<proteinExistence type="predicted"/>
<gene>
    <name evidence="2" type="primary">repB</name>
</gene>
<keyword evidence="2" id="KW-0614">Plasmid</keyword>
<evidence type="ECO:0000259" key="1">
    <source>
        <dbReference type="Pfam" id="PF13614"/>
    </source>
</evidence>
<dbReference type="CDD" id="cd02042">
    <property type="entry name" value="ParAB_family"/>
    <property type="match status" value="1"/>
</dbReference>
<reference evidence="2" key="1">
    <citation type="journal article" date="2015" name="J. Antimicrob. Chemother.">
        <title>A novel gene, optrA, that confers transferable resistance to oxazolidinones and phenicols and its presence in Enterococcus faecalis and Enterococcus faecium of human and animal origin.</title>
        <authorList>
            <person name="Wang Y."/>
            <person name="Lv Y."/>
            <person name="Cai J."/>
            <person name="Schwarz S."/>
            <person name="Cui L."/>
            <person name="Hu Z."/>
            <person name="Zhang R."/>
            <person name="Li J."/>
            <person name="Zhao Q."/>
            <person name="He T."/>
            <person name="Wang D."/>
            <person name="Wang Z."/>
            <person name="Shen Y."/>
            <person name="Li Y."/>
            <person name="Fessler A.T."/>
            <person name="Wu C."/>
            <person name="Yu H."/>
            <person name="Deng X."/>
            <person name="Xia X."/>
            <person name="Shen J."/>
        </authorList>
    </citation>
    <scope>NUCLEOTIDE SEQUENCE</scope>
    <source>
        <strain evidence="2">E394</strain>
        <plasmid evidence="2">pE394</plasmid>
    </source>
</reference>
<dbReference type="PANTHER" id="PTHR13696:SF99">
    <property type="entry name" value="COBYRINIC ACID AC-DIAMIDE SYNTHASE"/>
    <property type="match status" value="1"/>
</dbReference>
<dbReference type="Pfam" id="PF13614">
    <property type="entry name" value="AAA_31"/>
    <property type="match status" value="1"/>
</dbReference>
<sequence>MLRRTALMVKKIMFGNFKGGVGKTTNSIMTAYELAKKGYSVLVCDLDPQSNSTQLLSRTYYLQNDEPLTIEKTLMVALQEKDLSSAIVKVMDNLFLLPSNKDFVQFPDFLELTIPATTPEYKKERISYFSKLLKEFEDQFDFIIFDVPPTLSVFTDTALFASNQIVIVLQTQQRSLDGAEAFFEYLQTVYNTYPETDFDIAGVLPVLLKNDSGLDNQIINDASETFGEKLVFKTIVRHMERLKRYDRLGISEQGYTEKFDFHDRKVHELYSELVDELIKRVGA</sequence>
<accession>A0A0E3MRK8</accession>
<geneLocation type="plasmid" evidence="2">
    <name>pE394</name>
</geneLocation>
<feature type="domain" description="AAA" evidence="1">
    <location>
        <begin position="10"/>
        <end position="192"/>
    </location>
</feature>
<dbReference type="AlphaFoldDB" id="A0A0E3MRK8"/>
<dbReference type="SUPFAM" id="SSF52540">
    <property type="entry name" value="P-loop containing nucleoside triphosphate hydrolases"/>
    <property type="match status" value="1"/>
</dbReference>
<dbReference type="InterPro" id="IPR025669">
    <property type="entry name" value="AAA_dom"/>
</dbReference>
<dbReference type="InterPro" id="IPR050678">
    <property type="entry name" value="DNA_Partitioning_ATPase"/>
</dbReference>
<protein>
    <submittedName>
        <fullName evidence="2">Replication-associated protein RepB</fullName>
    </submittedName>
</protein>
<evidence type="ECO:0000313" key="2">
    <source>
        <dbReference type="EMBL" id="AKA86779.1"/>
    </source>
</evidence>
<dbReference type="InterPro" id="IPR027417">
    <property type="entry name" value="P-loop_NTPase"/>
</dbReference>
<dbReference type="Gene3D" id="3.40.50.300">
    <property type="entry name" value="P-loop containing nucleotide triphosphate hydrolases"/>
    <property type="match status" value="1"/>
</dbReference>
<dbReference type="PANTHER" id="PTHR13696">
    <property type="entry name" value="P-LOOP CONTAINING NUCLEOSIDE TRIPHOSPHATE HYDROLASE"/>
    <property type="match status" value="1"/>
</dbReference>
<name>A0A0E3MRK8_ENTFL</name>
<dbReference type="EMBL" id="KP399637">
    <property type="protein sequence ID" value="AKA86779.1"/>
    <property type="molecule type" value="Genomic_DNA"/>
</dbReference>
<organism evidence="2">
    <name type="scientific">Enterococcus faecalis</name>
    <name type="common">Streptococcus faecalis</name>
    <dbReference type="NCBI Taxonomy" id="1351"/>
    <lineage>
        <taxon>Bacteria</taxon>
        <taxon>Bacillati</taxon>
        <taxon>Bacillota</taxon>
        <taxon>Bacilli</taxon>
        <taxon>Lactobacillales</taxon>
        <taxon>Enterococcaceae</taxon>
        <taxon>Enterococcus</taxon>
    </lineage>
</organism>